<dbReference type="EMBL" id="JAVHJO010000012">
    <property type="protein sequence ID" value="KAK6531972.1"/>
    <property type="molecule type" value="Genomic_DNA"/>
</dbReference>
<reference evidence="1 2" key="1">
    <citation type="submission" date="2019-10" db="EMBL/GenBank/DDBJ databases">
        <authorList>
            <person name="Palmer J.M."/>
        </authorList>
    </citation>
    <scope>NUCLEOTIDE SEQUENCE [LARGE SCALE GENOMIC DNA]</scope>
    <source>
        <strain evidence="1 2">TWF694</strain>
    </source>
</reference>
<keyword evidence="2" id="KW-1185">Reference proteome</keyword>
<evidence type="ECO:0000313" key="1">
    <source>
        <dbReference type="EMBL" id="KAK6531972.1"/>
    </source>
</evidence>
<evidence type="ECO:0000313" key="2">
    <source>
        <dbReference type="Proteomes" id="UP001365542"/>
    </source>
</evidence>
<sequence length="544" mass="62190">MRDIFSLTQCCRHLHEKCTPLLYKKVTCEAKVEAYQAHYIASTKPEFLSWTDAQIQCIQYFSLRGSIPIKTSVARHGAGFLATSLNILLKPFADRLIRQKCNIISVDIRPGVDVNLSVIRDFLNHKTLKHASITLPAAYRLYRPTKLMFACTNLQSLYLDNIEGHGKMAFTSHLLWVANQLSHISLGFKMDKADNFPNVVYPEPATLVNGDTTENIVDMIYRRLAKHSPKSISLECASLDPSISELFNKSNVQRIKLRNCSSLVSLNIEARRLNLSKLHLLIKSTDCGILSKTLENLQPSLVELVLLIDHVEHPRSRIQRDLLGERINHQIPVGLYRRHKDTLRHLAILEKHKEVYFECWPMILEGPDCLANQMRLNELCMVWGASAIMKTISLENSNVSDDDETHTQYVSQPVPKFNLSQILHLQKWYIIPSQPPVRRRSFNPQESVPALGMTLQKLLSTITSGVAARPRLRYIILRDEDEESNTIFSLQWVPNMHYDSAVRWLPTIYAVNTRSKGVSVTEGEEFKLWEATFLLSEDQEILPV</sequence>
<accession>A0AAV9X380</accession>
<comment type="caution">
    <text evidence="1">The sequence shown here is derived from an EMBL/GenBank/DDBJ whole genome shotgun (WGS) entry which is preliminary data.</text>
</comment>
<name>A0AAV9X380_9PEZI</name>
<dbReference type="Proteomes" id="UP001365542">
    <property type="component" value="Unassembled WGS sequence"/>
</dbReference>
<dbReference type="AlphaFoldDB" id="A0AAV9X380"/>
<evidence type="ECO:0008006" key="3">
    <source>
        <dbReference type="Google" id="ProtNLM"/>
    </source>
</evidence>
<organism evidence="1 2">
    <name type="scientific">Orbilia ellipsospora</name>
    <dbReference type="NCBI Taxonomy" id="2528407"/>
    <lineage>
        <taxon>Eukaryota</taxon>
        <taxon>Fungi</taxon>
        <taxon>Dikarya</taxon>
        <taxon>Ascomycota</taxon>
        <taxon>Pezizomycotina</taxon>
        <taxon>Orbiliomycetes</taxon>
        <taxon>Orbiliales</taxon>
        <taxon>Orbiliaceae</taxon>
        <taxon>Orbilia</taxon>
    </lineage>
</organism>
<gene>
    <name evidence="1" type="ORF">TWF694_003135</name>
</gene>
<proteinExistence type="predicted"/>
<protein>
    <recommendedName>
        <fullName evidence="3">F-box domain-containing protein</fullName>
    </recommendedName>
</protein>